<protein>
    <recommendedName>
        <fullName evidence="4">Large ribosomal subunit protein bL28m</fullName>
    </recommendedName>
    <alternativeName>
        <fullName evidence="5">39S ribosomal protein L28, mitochondrial</fullName>
    </alternativeName>
</protein>
<dbReference type="GO" id="GO:0005762">
    <property type="term" value="C:mitochondrial large ribosomal subunit"/>
    <property type="evidence" value="ECO:0007669"/>
    <property type="project" value="TreeGrafter"/>
</dbReference>
<dbReference type="PANTHER" id="PTHR13528">
    <property type="entry name" value="39S RIBOSOMAL PROTEIN L28, MITOCHONDRIAL"/>
    <property type="match status" value="1"/>
</dbReference>
<dbReference type="GO" id="GO:0003735">
    <property type="term" value="F:structural constituent of ribosome"/>
    <property type="evidence" value="ECO:0007669"/>
    <property type="project" value="InterPro"/>
</dbReference>
<name>A0AAN9VUG9_9ORTH</name>
<organism evidence="6 7">
    <name type="scientific">Gryllus longicercus</name>
    <dbReference type="NCBI Taxonomy" id="2509291"/>
    <lineage>
        <taxon>Eukaryota</taxon>
        <taxon>Metazoa</taxon>
        <taxon>Ecdysozoa</taxon>
        <taxon>Arthropoda</taxon>
        <taxon>Hexapoda</taxon>
        <taxon>Insecta</taxon>
        <taxon>Pterygota</taxon>
        <taxon>Neoptera</taxon>
        <taxon>Polyneoptera</taxon>
        <taxon>Orthoptera</taxon>
        <taxon>Ensifera</taxon>
        <taxon>Gryllidea</taxon>
        <taxon>Grylloidea</taxon>
        <taxon>Gryllidae</taxon>
        <taxon>Gryllinae</taxon>
        <taxon>Gryllus</taxon>
    </lineage>
</organism>
<sequence>MSKIPFNATYIKRFVPDAPFIRGRPGEVLPEAYKKFWREWKIQKPKPVHYIAEPGRWKRNPETGEVSKVQNVPIPLKFPKDSHQQLWGGEGVIQGYQKKGKYNHRVPHFWVPNLKSTIVYSEILNKYMTVVVADNTMKLIHENFGFDHYILKTPACDLQSDLALKLKRKLLTALNNKDLNHESQEKNEMVYEKYKQYLSKYTAEEIEWYGLTMEEALTKYNQEKEDRKTIEPLKLQYRLDLIQELLERGGETEPVPEEKKSWLLRINPFHSKKS</sequence>
<evidence type="ECO:0000313" key="7">
    <source>
        <dbReference type="Proteomes" id="UP001378592"/>
    </source>
</evidence>
<evidence type="ECO:0000256" key="5">
    <source>
        <dbReference type="ARBA" id="ARBA00035538"/>
    </source>
</evidence>
<comment type="caution">
    <text evidence="6">The sequence shown here is derived from an EMBL/GenBank/DDBJ whole genome shotgun (WGS) entry which is preliminary data.</text>
</comment>
<evidence type="ECO:0000313" key="6">
    <source>
        <dbReference type="EMBL" id="KAK7871819.1"/>
    </source>
</evidence>
<dbReference type="PANTHER" id="PTHR13528:SF2">
    <property type="entry name" value="LARGE RIBOSOMAL SUBUNIT PROTEIN BL28M"/>
    <property type="match status" value="1"/>
</dbReference>
<proteinExistence type="inferred from homology"/>
<reference evidence="6 7" key="1">
    <citation type="submission" date="2024-03" db="EMBL/GenBank/DDBJ databases">
        <title>The genome assembly and annotation of the cricket Gryllus longicercus Weissman &amp; Gray.</title>
        <authorList>
            <person name="Szrajer S."/>
            <person name="Gray D."/>
            <person name="Ylla G."/>
        </authorList>
    </citation>
    <scope>NUCLEOTIDE SEQUENCE [LARGE SCALE GENOMIC DNA]</scope>
    <source>
        <strain evidence="6">DAG 2021-001</strain>
        <tissue evidence="6">Whole body minus gut</tissue>
    </source>
</reference>
<comment type="similarity">
    <text evidence="1">Belongs to the bacterial ribosomal protein bL28 family.</text>
</comment>
<keyword evidence="3" id="KW-0687">Ribonucleoprotein</keyword>
<evidence type="ECO:0000256" key="4">
    <source>
        <dbReference type="ARBA" id="ARBA00035269"/>
    </source>
</evidence>
<dbReference type="Proteomes" id="UP001378592">
    <property type="component" value="Unassembled WGS sequence"/>
</dbReference>
<dbReference type="InterPro" id="IPR034704">
    <property type="entry name" value="Ribosomal_bL28/bL31-like_sf"/>
</dbReference>
<keyword evidence="7" id="KW-1185">Reference proteome</keyword>
<evidence type="ECO:0000256" key="1">
    <source>
        <dbReference type="ARBA" id="ARBA00008760"/>
    </source>
</evidence>
<dbReference type="EMBL" id="JAZDUA010000034">
    <property type="protein sequence ID" value="KAK7871819.1"/>
    <property type="molecule type" value="Genomic_DNA"/>
</dbReference>
<accession>A0AAN9VUG9</accession>
<dbReference type="SUPFAM" id="SSF143800">
    <property type="entry name" value="L28p-like"/>
    <property type="match status" value="1"/>
</dbReference>
<gene>
    <name evidence="6" type="ORF">R5R35_014069</name>
</gene>
<keyword evidence="2" id="KW-0689">Ribosomal protein</keyword>
<dbReference type="InterPro" id="IPR026569">
    <property type="entry name" value="Ribosomal_bL28"/>
</dbReference>
<evidence type="ECO:0000256" key="3">
    <source>
        <dbReference type="ARBA" id="ARBA00023274"/>
    </source>
</evidence>
<evidence type="ECO:0000256" key="2">
    <source>
        <dbReference type="ARBA" id="ARBA00022980"/>
    </source>
</evidence>
<dbReference type="AlphaFoldDB" id="A0AAN9VUG9"/>